<dbReference type="PANTHER" id="PTHR10196:SF69">
    <property type="entry name" value="GLYCEROL KINASE"/>
    <property type="match status" value="1"/>
</dbReference>
<dbReference type="GO" id="GO:0004571">
    <property type="term" value="F:mannosyl-oligosaccharide 1,2-alpha-mannosidase activity"/>
    <property type="evidence" value="ECO:0007669"/>
    <property type="project" value="InterPro"/>
</dbReference>
<evidence type="ECO:0000256" key="13">
    <source>
        <dbReference type="RuleBase" id="RU361193"/>
    </source>
</evidence>
<evidence type="ECO:0000256" key="1">
    <source>
        <dbReference type="ARBA" id="ARBA00004496"/>
    </source>
</evidence>
<dbReference type="Gene3D" id="1.25.40.90">
    <property type="match status" value="1"/>
</dbReference>
<dbReference type="GO" id="GO:0030136">
    <property type="term" value="C:clathrin-coated vesicle"/>
    <property type="evidence" value="ECO:0007669"/>
    <property type="project" value="InterPro"/>
</dbReference>
<dbReference type="GO" id="GO:0030276">
    <property type="term" value="F:clathrin binding"/>
    <property type="evidence" value="ECO:0007669"/>
    <property type="project" value="InterPro"/>
</dbReference>
<feature type="compositionally biased region" description="Low complexity" evidence="14">
    <location>
        <begin position="1924"/>
        <end position="1938"/>
    </location>
</feature>
<evidence type="ECO:0000256" key="12">
    <source>
        <dbReference type="RuleBase" id="RU003733"/>
    </source>
</evidence>
<feature type="compositionally biased region" description="Low complexity" evidence="14">
    <location>
        <begin position="2144"/>
        <end position="2185"/>
    </location>
</feature>
<keyword evidence="17" id="KW-1185">Reference proteome</keyword>
<keyword evidence="7" id="KW-0547">Nucleotide-binding</keyword>
<evidence type="ECO:0000256" key="6">
    <source>
        <dbReference type="ARBA" id="ARBA00022679"/>
    </source>
</evidence>
<dbReference type="SUPFAM" id="SSF48464">
    <property type="entry name" value="ENTH/VHS domain"/>
    <property type="match status" value="1"/>
</dbReference>
<feature type="compositionally biased region" description="Polar residues" evidence="14">
    <location>
        <begin position="1770"/>
        <end position="1795"/>
    </location>
</feature>
<protein>
    <recommendedName>
        <fullName evidence="13">alpha-1,2-Mannosidase</fullName>
        <ecNumber evidence="13">3.2.1.-</ecNumber>
    </recommendedName>
</protein>
<dbReference type="InterPro" id="IPR018483">
    <property type="entry name" value="Carb_kinase_FGGY_CS"/>
</dbReference>
<keyword evidence="13" id="KW-0326">Glycosidase</keyword>
<dbReference type="Pfam" id="PF02782">
    <property type="entry name" value="FGGY_C"/>
    <property type="match status" value="1"/>
</dbReference>
<dbReference type="SUPFAM" id="SSF48225">
    <property type="entry name" value="Seven-hairpin glycosidases"/>
    <property type="match status" value="1"/>
</dbReference>
<sequence>MSPIFKPILILDSQRYTPLEASEPTAPTVPSNRATSPTRPMVPKTASYHERILMHYRRFSPSNAWTVLSRQPTYRLAIYGAIVLLALWALFYSTSPSGGAGLSIPWPISSAPQFPVHYSPLVNVPTHVWENRAEQVKYAFQDAYGAYETYAAPHDELKPVNCESIDNFNGWGLTAFDSLDTMLIMGLDDEYQKGLEVVTQANFSVSTSKGGYAPFFETTIRYLGGLLAAYALSPNDTVLLERAIDLVEKLDPVFNSTSGLAYYSVNPTSGTPMGTETGILAEVASLQLEYTYLSKLTGRRAHFNRANNVMQVLSQANLSLTGGMLPVRWDINTSLPADIGAQADSAHEYLLKLYLLTAKTDKTSLEIAHTLPSISSTPRIDFSRLIREVYGHAEAYQRLSSYNLKDLHLWLLKSRTDMLADPTGLAPDEVIMQSTVKKHATKTWTGDRYWTETDDYMWIDALDKWKKSGSRGQVPGLKEKNPMILTEDERLRGRTARRDYVVKKTGYLLRPEVTGDWKWRARGWAVFEAIQKETKTHCGYASLRTVERMPGPKDNSMPRDVSIFALDGYILADADIVDRLKYLYLMFKEDDLIPLGQWVFNTEAHPLPVFQWTKEEREKFGITMYIRSTVFVYTLSDLFNGLNKKRSMRNGRITRARFRSSLASSPSIMASALKQGEFVGSLDCGTTSVRFIVFDKHADIVAQHQLEFPQYYPNPGWHEHDADEIQQHADACIEEASKELEKAGWAKESVKVVGITNQRETTVAWSRKTGKPLCKAIVWTDSRTKNVVAHFEHKLKEVGIQVSPGVWKKGQEGVDTLRDITGLPLSTYFSAIKLRWMIDHYPQVGQAHEADDLLFGTVESWVAYNLLGGVKTNIHISEVTNASRTLLLNSSTLQWELSLLEFFGLRKSILPKLVSTSEVYGKIASGALAGVPIGGLVGDQQAALIGNKCLNQGEAKCTYGTGAFLLFCTGGEIVKSNHGLLSTVAYQPGPGSKPVYALEGSIAVAGSAVKWLRDTMRMITSAADVNDLAAKEDDTGGVYFVTAFSGLLAPYWDPGAAGLLIGISQYTNPSHIARAVLEANAYQTRAIIESMKLDSGSDLKHLKVDGGMTNGDLAMGVLADLGGFTVVRPEMRDARFCTVCRSCNQIIWMGPEQSRVSEGVWLKLTEKRDGKAGRGPLRDPGAGKLVWTREHRRPDFEKTVKLACKPKNAPPKSKYIDNIIAATWAEDGAIHDVCKALTPRFREPNSVVRTTICFYVLPFKETELPVQVVFKALIVLHTMIRNGATDNVLAHLSQGDVLKLRNVYAGSWEGFENPDHLHHYAKYLDCRIRSYANLKHDVIKVQSESNRDLRSSTLDDEEERSYSKKKRGGGVNANANLGRSKTMMGRKLRSMTVEKGLLRETKVVHQMIDAVVECRFYLEGVDDELRLTALRMLVKDLLILFQAGNEAVINILECSEQYFEMSHIDAAEALAIYRHFCKQTEHVTEYLGVAKKLQNLLNVPIPNLRHAPVSLAAALQEYLDDPNFEQNRREYKTNRTATNGKAVPKSTPSNPRAASTSKAEDKPSAASMNPISAHSTAPVPASSQSPPQKTPMEDFFSSIEDNQTNMFNAQASSPSGPPNPFSQMMTGQPLAGQPTGFLMPQHTVMPNAANPFGLLGQQSAPGQRPFTTFLTAPDQQNFLQPQPTGGNPFRQSMLMPQTTGMALFGVGNGPGGNMGPISASQPPNSNPFPASNQPFQPMTTGFGQPLFNNTSPLSQPQQQHTQMQHPAQPLPTSASAAPSNSVFSTAAQPQTNINVPQRPASTPLTTFGSTTKSTSPPPLKPQMTGTRNPFGPVMTPVPPVPKPPTMAELTLMGRGPGSAPSAPVQQQPQQPTQAGGGSSGPAASGFNFANSALNPGGTDMGSVASSFAFANSKPATTSPTHANSTTSSTFSDTTFGGPSLAGLFGQPSPSTSNAIAATSSLPTGVGNGTGTGSGPLKPQMTGFAGLKPFKPTSSFGAALVESLPPVPNSSSATSPNSSTSGASTIGPGSGAGFSSSTFGTSEFGTLHKQETSFGGTLGGLGALNARTNGLSASSTPTSPLGSAAGGSTSSPGASKLGFGLRPQLTGGGAANPFRASMAAGNSFGGFGGPGAPSVPPLPTGFGNGNMFGTTQFSSTNSFGNSFGQSQQGAGQPQGQQPGQGNTSLI</sequence>
<feature type="region of interest" description="Disordered" evidence="14">
    <location>
        <begin position="2068"/>
        <end position="2100"/>
    </location>
</feature>
<dbReference type="GO" id="GO:0005545">
    <property type="term" value="F:1-phosphatidylinositol binding"/>
    <property type="evidence" value="ECO:0007669"/>
    <property type="project" value="InterPro"/>
</dbReference>
<dbReference type="GO" id="GO:0006641">
    <property type="term" value="P:triglyceride metabolic process"/>
    <property type="evidence" value="ECO:0007669"/>
    <property type="project" value="TreeGrafter"/>
</dbReference>
<dbReference type="InterPro" id="IPR018484">
    <property type="entry name" value="FGGY_N"/>
</dbReference>
<comment type="pathway">
    <text evidence="2">Polyol metabolism; glycerol degradation via glycerol kinase pathway; sn-glycerol 3-phosphate from glycerol: step 1/1.</text>
</comment>
<dbReference type="SUPFAM" id="SSF53067">
    <property type="entry name" value="Actin-like ATPase domain"/>
    <property type="match status" value="2"/>
</dbReference>
<dbReference type="Pfam" id="PF07651">
    <property type="entry name" value="ANTH"/>
    <property type="match status" value="1"/>
</dbReference>
<dbReference type="InterPro" id="IPR013809">
    <property type="entry name" value="ENTH"/>
</dbReference>
<feature type="region of interest" description="Disordered" evidence="14">
    <location>
        <begin position="1532"/>
        <end position="1594"/>
    </location>
</feature>
<dbReference type="GO" id="GO:0046167">
    <property type="term" value="P:glycerol-3-phosphate biosynthetic process"/>
    <property type="evidence" value="ECO:0007669"/>
    <property type="project" value="TreeGrafter"/>
</dbReference>
<comment type="cofactor">
    <cofactor evidence="11">
        <name>Ca(2+)</name>
        <dbReference type="ChEBI" id="CHEBI:29108"/>
    </cofactor>
</comment>
<feature type="compositionally biased region" description="Low complexity" evidence="14">
    <location>
        <begin position="2068"/>
        <end position="2094"/>
    </location>
</feature>
<keyword evidence="6 12" id="KW-0808">Transferase</keyword>
<dbReference type="GO" id="GO:0048268">
    <property type="term" value="P:clathrin coat assembly"/>
    <property type="evidence" value="ECO:0007669"/>
    <property type="project" value="InterPro"/>
</dbReference>
<keyword evidence="11" id="KW-0479">Metal-binding</keyword>
<feature type="compositionally biased region" description="Polar residues" evidence="14">
    <location>
        <begin position="1947"/>
        <end position="1962"/>
    </location>
</feature>
<evidence type="ECO:0000313" key="17">
    <source>
        <dbReference type="Proteomes" id="UP000559027"/>
    </source>
</evidence>
<evidence type="ECO:0000313" key="16">
    <source>
        <dbReference type="EMBL" id="KAF5362163.1"/>
    </source>
</evidence>
<feature type="region of interest" description="Disordered" evidence="14">
    <location>
        <begin position="1607"/>
        <end position="1626"/>
    </location>
</feature>
<feature type="compositionally biased region" description="Polar residues" evidence="14">
    <location>
        <begin position="28"/>
        <end position="38"/>
    </location>
</feature>
<name>A0A8H5GC31_9AGAR</name>
<feature type="compositionally biased region" description="Low complexity" evidence="14">
    <location>
        <begin position="1575"/>
        <end position="1587"/>
    </location>
</feature>
<dbReference type="PRINTS" id="PR00747">
    <property type="entry name" value="GLYHDRLASE47"/>
</dbReference>
<feature type="compositionally biased region" description="Polar residues" evidence="14">
    <location>
        <begin position="1913"/>
        <end position="1923"/>
    </location>
</feature>
<dbReference type="InterPro" id="IPR043129">
    <property type="entry name" value="ATPase_NBD"/>
</dbReference>
<dbReference type="GO" id="GO:0005739">
    <property type="term" value="C:mitochondrion"/>
    <property type="evidence" value="ECO:0007669"/>
    <property type="project" value="TreeGrafter"/>
</dbReference>
<dbReference type="Gene3D" id="3.30.420.40">
    <property type="match status" value="2"/>
</dbReference>
<feature type="region of interest" description="Disordered" evidence="14">
    <location>
        <begin position="2005"/>
        <end position="2033"/>
    </location>
</feature>
<dbReference type="GO" id="GO:0036503">
    <property type="term" value="P:ERAD pathway"/>
    <property type="evidence" value="ECO:0007669"/>
    <property type="project" value="UniProtKB-ARBA"/>
</dbReference>
<feature type="region of interest" description="Disordered" evidence="14">
    <location>
        <begin position="2129"/>
        <end position="2185"/>
    </location>
</feature>
<feature type="compositionally biased region" description="Low complexity" evidence="14">
    <location>
        <begin position="1755"/>
        <end position="1767"/>
    </location>
</feature>
<dbReference type="Gene3D" id="1.20.58.150">
    <property type="entry name" value="ANTH domain"/>
    <property type="match status" value="1"/>
</dbReference>
<dbReference type="GO" id="GO:0005509">
    <property type="term" value="F:calcium ion binding"/>
    <property type="evidence" value="ECO:0007669"/>
    <property type="project" value="InterPro"/>
</dbReference>
<evidence type="ECO:0000256" key="3">
    <source>
        <dbReference type="ARBA" id="ARBA00007658"/>
    </source>
</evidence>
<dbReference type="OrthoDB" id="5422795at2759"/>
<dbReference type="NCBIfam" id="NF000756">
    <property type="entry name" value="PRK00047.1"/>
    <property type="match status" value="1"/>
</dbReference>
<dbReference type="PANTHER" id="PTHR10196">
    <property type="entry name" value="SUGAR KINASE"/>
    <property type="match status" value="1"/>
</dbReference>
<dbReference type="PROSITE" id="PS00933">
    <property type="entry name" value="FGGY_KINASES_1"/>
    <property type="match status" value="1"/>
</dbReference>
<dbReference type="SMART" id="SM00273">
    <property type="entry name" value="ENTH"/>
    <property type="match status" value="1"/>
</dbReference>
<feature type="region of interest" description="Disordered" evidence="14">
    <location>
        <begin position="1913"/>
        <end position="1979"/>
    </location>
</feature>
<evidence type="ECO:0000256" key="7">
    <source>
        <dbReference type="ARBA" id="ARBA00022741"/>
    </source>
</evidence>
<dbReference type="Pfam" id="PF00370">
    <property type="entry name" value="FGGY_N"/>
    <property type="match status" value="1"/>
</dbReference>
<dbReference type="InterPro" id="IPR001382">
    <property type="entry name" value="Glyco_hydro_47"/>
</dbReference>
<comment type="similarity">
    <text evidence="4 12">Belongs to the FGGY kinase family.</text>
</comment>
<dbReference type="InterPro" id="IPR011417">
    <property type="entry name" value="ANTH_dom"/>
</dbReference>
<dbReference type="PROSITE" id="PS50942">
    <property type="entry name" value="ENTH"/>
    <property type="match status" value="1"/>
</dbReference>
<feature type="region of interest" description="Disordered" evidence="14">
    <location>
        <begin position="1702"/>
        <end position="1726"/>
    </location>
</feature>
<dbReference type="Gene3D" id="1.50.10.10">
    <property type="match status" value="2"/>
</dbReference>
<dbReference type="InterPro" id="IPR012341">
    <property type="entry name" value="6hp_glycosidase-like_sf"/>
</dbReference>
<dbReference type="FunFam" id="3.30.420.40:FF:000086">
    <property type="entry name" value="Glycerol kinase"/>
    <property type="match status" value="1"/>
</dbReference>
<dbReference type="GO" id="GO:0004370">
    <property type="term" value="F:glycerol kinase activity"/>
    <property type="evidence" value="ECO:0007669"/>
    <property type="project" value="UniProtKB-ARBA"/>
</dbReference>
<reference evidence="16 17" key="1">
    <citation type="journal article" date="2020" name="ISME J.">
        <title>Uncovering the hidden diversity of litter-decomposition mechanisms in mushroom-forming fungi.</title>
        <authorList>
            <person name="Floudas D."/>
            <person name="Bentzer J."/>
            <person name="Ahren D."/>
            <person name="Johansson T."/>
            <person name="Persson P."/>
            <person name="Tunlid A."/>
        </authorList>
    </citation>
    <scope>NUCLEOTIDE SEQUENCE [LARGE SCALE GENOMIC DNA]</scope>
    <source>
        <strain evidence="16 17">CBS 146.42</strain>
    </source>
</reference>
<evidence type="ECO:0000256" key="2">
    <source>
        <dbReference type="ARBA" id="ARBA00005190"/>
    </source>
</evidence>
<dbReference type="Pfam" id="PF01532">
    <property type="entry name" value="Glyco_hydro_47"/>
    <property type="match status" value="2"/>
</dbReference>
<dbReference type="GO" id="GO:0005524">
    <property type="term" value="F:ATP binding"/>
    <property type="evidence" value="ECO:0007669"/>
    <property type="project" value="UniProtKB-KW"/>
</dbReference>
<feature type="compositionally biased region" description="Low complexity" evidence="14">
    <location>
        <begin position="1801"/>
        <end position="1814"/>
    </location>
</feature>
<dbReference type="EMBL" id="JAACJO010000002">
    <property type="protein sequence ID" value="KAF5362163.1"/>
    <property type="molecule type" value="Genomic_DNA"/>
</dbReference>
<feature type="region of interest" description="Disordered" evidence="14">
    <location>
        <begin position="21"/>
        <end position="42"/>
    </location>
</feature>
<dbReference type="CDD" id="cd16988">
    <property type="entry name" value="ANTH_N_YAP180"/>
    <property type="match status" value="1"/>
</dbReference>
<evidence type="ECO:0000256" key="5">
    <source>
        <dbReference type="ARBA" id="ARBA00022490"/>
    </source>
</evidence>
<feature type="compositionally biased region" description="Pro residues" evidence="14">
    <location>
        <begin position="1835"/>
        <end position="1844"/>
    </location>
</feature>
<accession>A0A8H5GC31</accession>
<dbReference type="InterPro" id="IPR036026">
    <property type="entry name" value="Seven-hairpin_glycosidases"/>
</dbReference>
<evidence type="ECO:0000256" key="11">
    <source>
        <dbReference type="PIRSR" id="PIRSR601382-2"/>
    </source>
</evidence>
<dbReference type="EC" id="3.2.1.-" evidence="13"/>
<evidence type="ECO:0000256" key="14">
    <source>
        <dbReference type="SAM" id="MobiDB-lite"/>
    </source>
</evidence>
<feature type="compositionally biased region" description="Low complexity" evidence="14">
    <location>
        <begin position="1857"/>
        <end position="1873"/>
    </location>
</feature>
<dbReference type="PROSITE" id="PS00445">
    <property type="entry name" value="FGGY_KINASES_2"/>
    <property type="match status" value="1"/>
</dbReference>
<keyword evidence="9" id="KW-0319">Glycerol metabolism</keyword>
<gene>
    <name evidence="16" type="ORF">D9756_002241</name>
</gene>
<feature type="region of interest" description="Disordered" evidence="14">
    <location>
        <begin position="1746"/>
        <end position="1890"/>
    </location>
</feature>
<keyword evidence="8 12" id="KW-0418">Kinase</keyword>
<evidence type="ECO:0000256" key="8">
    <source>
        <dbReference type="ARBA" id="ARBA00022777"/>
    </source>
</evidence>
<feature type="binding site" evidence="11">
    <location>
        <position position="602"/>
    </location>
    <ligand>
        <name>Ca(2+)</name>
        <dbReference type="ChEBI" id="CHEBI:29108"/>
    </ligand>
</feature>
<evidence type="ECO:0000256" key="4">
    <source>
        <dbReference type="ARBA" id="ARBA00009156"/>
    </source>
</evidence>
<dbReference type="InterPro" id="IPR014712">
    <property type="entry name" value="ANTH_dom_sf"/>
</dbReference>
<proteinExistence type="inferred from homology"/>
<dbReference type="GO" id="GO:0019563">
    <property type="term" value="P:glycerol catabolic process"/>
    <property type="evidence" value="ECO:0007669"/>
    <property type="project" value="UniProtKB-UniPathway"/>
</dbReference>
<comment type="caution">
    <text evidence="16">The sequence shown here is derived from an EMBL/GenBank/DDBJ whole genome shotgun (WGS) entry which is preliminary data.</text>
</comment>
<keyword evidence="10" id="KW-0067">ATP-binding</keyword>
<comment type="similarity">
    <text evidence="3 13">Belongs to the glycosyl hydrolase 47 family.</text>
</comment>
<feature type="compositionally biased region" description="Polar residues" evidence="14">
    <location>
        <begin position="1546"/>
        <end position="1557"/>
    </location>
</feature>
<feature type="compositionally biased region" description="Low complexity" evidence="14">
    <location>
        <begin position="2008"/>
        <end position="2023"/>
    </location>
</feature>
<evidence type="ECO:0000259" key="15">
    <source>
        <dbReference type="PROSITE" id="PS50942"/>
    </source>
</evidence>
<evidence type="ECO:0000256" key="10">
    <source>
        <dbReference type="ARBA" id="ARBA00022840"/>
    </source>
</evidence>
<dbReference type="UniPathway" id="UPA00618">
    <property type="reaction ID" value="UER00672"/>
</dbReference>
<feature type="domain" description="ENTH" evidence="15">
    <location>
        <begin position="1188"/>
        <end position="1338"/>
    </location>
</feature>
<dbReference type="SUPFAM" id="SSF89009">
    <property type="entry name" value="GAT-like domain"/>
    <property type="match status" value="1"/>
</dbReference>
<keyword evidence="11" id="KW-0106">Calcium</keyword>
<organism evidence="16 17">
    <name type="scientific">Leucocoprinus leucothites</name>
    <dbReference type="NCBI Taxonomy" id="201217"/>
    <lineage>
        <taxon>Eukaryota</taxon>
        <taxon>Fungi</taxon>
        <taxon>Dikarya</taxon>
        <taxon>Basidiomycota</taxon>
        <taxon>Agaricomycotina</taxon>
        <taxon>Agaricomycetes</taxon>
        <taxon>Agaricomycetidae</taxon>
        <taxon>Agaricales</taxon>
        <taxon>Agaricineae</taxon>
        <taxon>Agaricaceae</taxon>
        <taxon>Leucocoprinus</taxon>
    </lineage>
</organism>
<dbReference type="GO" id="GO:0016020">
    <property type="term" value="C:membrane"/>
    <property type="evidence" value="ECO:0007669"/>
    <property type="project" value="InterPro"/>
</dbReference>
<dbReference type="InterPro" id="IPR008942">
    <property type="entry name" value="ENTH_VHS"/>
</dbReference>
<feature type="region of interest" description="Disordered" evidence="14">
    <location>
        <begin position="1349"/>
        <end position="1377"/>
    </location>
</feature>
<comment type="subcellular location">
    <subcellularLocation>
        <location evidence="1">Cytoplasm</location>
    </subcellularLocation>
</comment>
<evidence type="ECO:0000256" key="9">
    <source>
        <dbReference type="ARBA" id="ARBA00022798"/>
    </source>
</evidence>
<dbReference type="Proteomes" id="UP000559027">
    <property type="component" value="Unassembled WGS sequence"/>
</dbReference>
<dbReference type="FunFam" id="1.20.58.150:FF:000004">
    <property type="entry name" value="ENTH domain protein"/>
    <property type="match status" value="1"/>
</dbReference>
<keyword evidence="5" id="KW-0963">Cytoplasm</keyword>
<keyword evidence="13" id="KW-0378">Hydrolase</keyword>
<dbReference type="InterPro" id="IPR018485">
    <property type="entry name" value="FGGY_C"/>
</dbReference>